<sequence>MRIVTQNIIVAMTFLGLCLSGPVLGLASLPRASHGLVLVLSGPWADREAAIAAAGGHGVGPTWAPMATLAQAGNPDFGDRLREAGAFLVVDGTAVAKFCGVTG</sequence>
<reference evidence="1 2" key="1">
    <citation type="submission" date="2020-08" db="EMBL/GenBank/DDBJ databases">
        <title>Genome sequence of Rhodobacteraceae bacterium Lw-13e.</title>
        <authorList>
            <person name="Poehlein A."/>
            <person name="Wolter L."/>
            <person name="Daniel R."/>
            <person name="Brinkhoff T."/>
        </authorList>
    </citation>
    <scope>NUCLEOTIDE SEQUENCE [LARGE SCALE GENOMIC DNA]</scope>
    <source>
        <strain evidence="1 2">Lw-13e</strain>
    </source>
</reference>
<dbReference type="KEGG" id="palw:PSAL_028620"/>
<dbReference type="RefSeq" id="WP_147407628.1">
    <property type="nucleotide sequence ID" value="NZ_CP060436.1"/>
</dbReference>
<dbReference type="AlphaFoldDB" id="A0A418SG08"/>
<accession>A0A418SG08</accession>
<dbReference type="Proteomes" id="UP000283786">
    <property type="component" value="Chromosome"/>
</dbReference>
<gene>
    <name evidence="1" type="ORF">PSAL_028620</name>
</gene>
<keyword evidence="2" id="KW-1185">Reference proteome</keyword>
<proteinExistence type="predicted"/>
<evidence type="ECO:0000313" key="2">
    <source>
        <dbReference type="Proteomes" id="UP000283786"/>
    </source>
</evidence>
<dbReference type="EMBL" id="CP060436">
    <property type="protein sequence ID" value="QPM91607.1"/>
    <property type="molecule type" value="Genomic_DNA"/>
</dbReference>
<organism evidence="1 2">
    <name type="scientific">Pseudooceanicola algae</name>
    <dbReference type="NCBI Taxonomy" id="1537215"/>
    <lineage>
        <taxon>Bacteria</taxon>
        <taxon>Pseudomonadati</taxon>
        <taxon>Pseudomonadota</taxon>
        <taxon>Alphaproteobacteria</taxon>
        <taxon>Rhodobacterales</taxon>
        <taxon>Paracoccaceae</taxon>
        <taxon>Pseudooceanicola</taxon>
    </lineage>
</organism>
<name>A0A418SG08_9RHOB</name>
<dbReference type="OrthoDB" id="7866935at2"/>
<protein>
    <submittedName>
        <fullName evidence="1">Uncharacterized protein</fullName>
    </submittedName>
</protein>
<evidence type="ECO:0000313" key="1">
    <source>
        <dbReference type="EMBL" id="QPM91607.1"/>
    </source>
</evidence>